<dbReference type="GO" id="GO:0005886">
    <property type="term" value="C:plasma membrane"/>
    <property type="evidence" value="ECO:0007669"/>
    <property type="project" value="TreeGrafter"/>
</dbReference>
<gene>
    <name evidence="3" type="ORF">NP493_652g00038</name>
</gene>
<keyword evidence="1" id="KW-0812">Transmembrane</keyword>
<dbReference type="EMBL" id="JAODUO010000651">
    <property type="protein sequence ID" value="KAK2176602.1"/>
    <property type="molecule type" value="Genomic_DNA"/>
</dbReference>
<dbReference type="GO" id="GO:0007169">
    <property type="term" value="P:cell surface receptor protein tyrosine kinase signaling pathway"/>
    <property type="evidence" value="ECO:0007669"/>
    <property type="project" value="TreeGrafter"/>
</dbReference>
<dbReference type="PROSITE" id="PS50011">
    <property type="entry name" value="PROTEIN_KINASE_DOM"/>
    <property type="match status" value="1"/>
</dbReference>
<organism evidence="3 4">
    <name type="scientific">Ridgeia piscesae</name>
    <name type="common">Tubeworm</name>
    <dbReference type="NCBI Taxonomy" id="27915"/>
    <lineage>
        <taxon>Eukaryota</taxon>
        <taxon>Metazoa</taxon>
        <taxon>Spiralia</taxon>
        <taxon>Lophotrochozoa</taxon>
        <taxon>Annelida</taxon>
        <taxon>Polychaeta</taxon>
        <taxon>Sedentaria</taxon>
        <taxon>Canalipalpata</taxon>
        <taxon>Sabellida</taxon>
        <taxon>Siboglinidae</taxon>
        <taxon>Ridgeia</taxon>
    </lineage>
</organism>
<dbReference type="InterPro" id="IPR001245">
    <property type="entry name" value="Ser-Thr/Tyr_kinase_cat_dom"/>
</dbReference>
<dbReference type="InterPro" id="IPR050122">
    <property type="entry name" value="RTK"/>
</dbReference>
<protein>
    <recommendedName>
        <fullName evidence="2">Protein kinase domain-containing protein</fullName>
    </recommendedName>
</protein>
<feature type="transmembrane region" description="Helical" evidence="1">
    <location>
        <begin position="431"/>
        <end position="448"/>
    </location>
</feature>
<keyword evidence="1" id="KW-0472">Membrane</keyword>
<dbReference type="PANTHER" id="PTHR24416">
    <property type="entry name" value="TYROSINE-PROTEIN KINASE RECEPTOR"/>
    <property type="match status" value="1"/>
</dbReference>
<evidence type="ECO:0000259" key="2">
    <source>
        <dbReference type="PROSITE" id="PS50011"/>
    </source>
</evidence>
<keyword evidence="4" id="KW-1185">Reference proteome</keyword>
<dbReference type="InterPro" id="IPR011009">
    <property type="entry name" value="Kinase-like_dom_sf"/>
</dbReference>
<evidence type="ECO:0000256" key="1">
    <source>
        <dbReference type="SAM" id="Phobius"/>
    </source>
</evidence>
<dbReference type="AlphaFoldDB" id="A0AAD9NN89"/>
<dbReference type="Pfam" id="PF07714">
    <property type="entry name" value="PK_Tyr_Ser-Thr"/>
    <property type="match status" value="1"/>
</dbReference>
<feature type="domain" description="Protein kinase" evidence="2">
    <location>
        <begin position="533"/>
        <end position="801"/>
    </location>
</feature>
<evidence type="ECO:0000313" key="4">
    <source>
        <dbReference type="Proteomes" id="UP001209878"/>
    </source>
</evidence>
<dbReference type="Proteomes" id="UP001209878">
    <property type="component" value="Unassembled WGS sequence"/>
</dbReference>
<sequence>MNATSGGYKISYYYSNRRENYNGVTGSRTVTLTFDLQRPTHCIETSTCTPEDKLIDVGPEIDKQDKATRYIAWSGWTDADSGLETFAYKVYELTPAKDDGDRLVEKPSPFFSGTQPARITSSTAAPTYTLPGPGMYSVVLESAVSTNPKRPMSVLDLTSVTEEGETYVWVTSAIDKDHPVTVTWPGHFENTFHNNNKLLNEVKPGKADKGLDDNHGDRTVNAIPNVHGIVKFQAGFTSIKSGEPSKMKNLGQEEKYKAIVGNGKHIRVLVRATDVMGNSAGDWLTVRVDSSAPTFVGHTFEKNVDCSGTKLSFCSKITLKIHDTESGIKAIDYVVTDIGKDKDLWTETKKGEQPTNNIVKSCQDDGSCVCTPFNGCYLRDQVFYFDHCWLVNGTVERPIRVKVNIYNHAGLKTSKEIKLGVLEGLKGIDRLILLLLILIIFLLLFCMMRRRQNKPYIPSSFADFNRTLAQSSMFGGNRAKPSNGVSFKSNANLYDDDYADGYGGDYDDDISLYGNMDTDDVADWKIPAGNVVLGDKLPNAKGRFADIHSATLKSKGGRQNIVAKTLKTGGNAESRKLMTAKMNFWAQTCPKHENILLCLGAVINGPILLFELCDLGTLGSWLISQPKVTEDLEDKMITFSLHVARGLQELHTRKLVHRRLGVRNVLLKSDNVGGIVAKVAGFGPMRGEVQAGDKIDETIPVKWMSPEQLNLNAGQRRKYNNKTDVWSFGVTLWEIFSKGGAPYPDIRSRELKKQLANGYRMSRPTHCPDNMFDQVIEPCWRESAPSRPTVAAIVTKIETLFVSGASGDVYYADENNKAFEPDV</sequence>
<accession>A0AAD9NN89</accession>
<comment type="caution">
    <text evidence="3">The sequence shown here is derived from an EMBL/GenBank/DDBJ whole genome shotgun (WGS) entry which is preliminary data.</text>
</comment>
<proteinExistence type="predicted"/>
<dbReference type="GO" id="GO:0005524">
    <property type="term" value="F:ATP binding"/>
    <property type="evidence" value="ECO:0007669"/>
    <property type="project" value="InterPro"/>
</dbReference>
<dbReference type="SUPFAM" id="SSF56112">
    <property type="entry name" value="Protein kinase-like (PK-like)"/>
    <property type="match status" value="1"/>
</dbReference>
<name>A0AAD9NN89_RIDPI</name>
<dbReference type="PRINTS" id="PR00109">
    <property type="entry name" value="TYRKINASE"/>
</dbReference>
<evidence type="ECO:0000313" key="3">
    <source>
        <dbReference type="EMBL" id="KAK2176602.1"/>
    </source>
</evidence>
<dbReference type="GO" id="GO:0004714">
    <property type="term" value="F:transmembrane receptor protein tyrosine kinase activity"/>
    <property type="evidence" value="ECO:0007669"/>
    <property type="project" value="TreeGrafter"/>
</dbReference>
<dbReference type="GO" id="GO:0043235">
    <property type="term" value="C:receptor complex"/>
    <property type="evidence" value="ECO:0007669"/>
    <property type="project" value="TreeGrafter"/>
</dbReference>
<dbReference type="PANTHER" id="PTHR24416:SF611">
    <property type="entry name" value="TYROSINE-PROTEIN KINASE TRANSMEMBRANE RECEPTOR ROR"/>
    <property type="match status" value="1"/>
</dbReference>
<dbReference type="Gene3D" id="1.10.510.10">
    <property type="entry name" value="Transferase(Phosphotransferase) domain 1"/>
    <property type="match status" value="1"/>
</dbReference>
<dbReference type="InterPro" id="IPR000719">
    <property type="entry name" value="Prot_kinase_dom"/>
</dbReference>
<keyword evidence="1" id="KW-1133">Transmembrane helix</keyword>
<reference evidence="3" key="1">
    <citation type="journal article" date="2023" name="Mol. Biol. Evol.">
        <title>Third-Generation Sequencing Reveals the Adaptive Role of the Epigenome in Three Deep-Sea Polychaetes.</title>
        <authorList>
            <person name="Perez M."/>
            <person name="Aroh O."/>
            <person name="Sun Y."/>
            <person name="Lan Y."/>
            <person name="Juniper S.K."/>
            <person name="Young C.R."/>
            <person name="Angers B."/>
            <person name="Qian P.Y."/>
        </authorList>
    </citation>
    <scope>NUCLEOTIDE SEQUENCE</scope>
    <source>
        <strain evidence="3">R07B-5</strain>
    </source>
</reference>